<keyword evidence="4 8" id="KW-0812">Transmembrane</keyword>
<dbReference type="GO" id="GO:0016020">
    <property type="term" value="C:membrane"/>
    <property type="evidence" value="ECO:0007669"/>
    <property type="project" value="UniProtKB-SubCell"/>
</dbReference>
<dbReference type="Proteomes" id="UP001524383">
    <property type="component" value="Unassembled WGS sequence"/>
</dbReference>
<accession>A0ABD4TJE2</accession>
<organism evidence="10 11">
    <name type="scientific">Methanocalculus taiwanensis</name>
    <dbReference type="NCBI Taxonomy" id="106207"/>
    <lineage>
        <taxon>Archaea</taxon>
        <taxon>Methanobacteriati</taxon>
        <taxon>Methanobacteriota</taxon>
        <taxon>Stenosarchaea group</taxon>
        <taxon>Methanomicrobia</taxon>
        <taxon>Methanomicrobiales</taxon>
        <taxon>Methanocalculaceae</taxon>
        <taxon>Methanocalculus</taxon>
    </lineage>
</organism>
<keyword evidence="5 8" id="KW-1133">Transmembrane helix</keyword>
<dbReference type="RefSeq" id="WP_255333016.1">
    <property type="nucleotide sequence ID" value="NZ_VOTZ01000018.1"/>
</dbReference>
<evidence type="ECO:0000256" key="1">
    <source>
        <dbReference type="ARBA" id="ARBA00004141"/>
    </source>
</evidence>
<evidence type="ECO:0000313" key="11">
    <source>
        <dbReference type="Proteomes" id="UP001524383"/>
    </source>
</evidence>
<feature type="domain" description="V-ATPase proteolipid subunit C-like" evidence="9">
    <location>
        <begin position="7"/>
        <end position="66"/>
    </location>
</feature>
<keyword evidence="6" id="KW-0406">Ion transport</keyword>
<keyword evidence="3" id="KW-0813">Transport</keyword>
<comment type="subcellular location">
    <subcellularLocation>
        <location evidence="1">Membrane</location>
        <topology evidence="1">Multi-pass membrane protein</topology>
    </subcellularLocation>
</comment>
<dbReference type="Pfam" id="PF00137">
    <property type="entry name" value="ATP-synt_C"/>
    <property type="match status" value="1"/>
</dbReference>
<comment type="similarity">
    <text evidence="2">Belongs to the V-ATPase proteolipid subunit family.</text>
</comment>
<dbReference type="InterPro" id="IPR000245">
    <property type="entry name" value="ATPase_proteolipid_csu"/>
</dbReference>
<evidence type="ECO:0000256" key="2">
    <source>
        <dbReference type="ARBA" id="ARBA00007296"/>
    </source>
</evidence>
<dbReference type="InterPro" id="IPR035921">
    <property type="entry name" value="F/V-ATP_Csub_sf"/>
</dbReference>
<evidence type="ECO:0000256" key="3">
    <source>
        <dbReference type="ARBA" id="ARBA00022448"/>
    </source>
</evidence>
<evidence type="ECO:0000313" key="10">
    <source>
        <dbReference type="EMBL" id="MCQ1539053.1"/>
    </source>
</evidence>
<dbReference type="GO" id="GO:0006811">
    <property type="term" value="P:monoatomic ion transport"/>
    <property type="evidence" value="ECO:0007669"/>
    <property type="project" value="UniProtKB-KW"/>
</dbReference>
<dbReference type="AlphaFoldDB" id="A0ABD4TJE2"/>
<evidence type="ECO:0000256" key="6">
    <source>
        <dbReference type="ARBA" id="ARBA00023065"/>
    </source>
</evidence>
<dbReference type="PRINTS" id="PR00122">
    <property type="entry name" value="VACATPASE"/>
</dbReference>
<dbReference type="InterPro" id="IPR002379">
    <property type="entry name" value="ATPase_proteolipid_c-like_dom"/>
</dbReference>
<dbReference type="Gene3D" id="1.20.120.610">
    <property type="entry name" value="lithium bound rotor ring of v- atpase"/>
    <property type="match status" value="1"/>
</dbReference>
<comment type="caution">
    <text evidence="10">The sequence shown here is derived from an EMBL/GenBank/DDBJ whole genome shotgun (WGS) entry which is preliminary data.</text>
</comment>
<evidence type="ECO:0000256" key="7">
    <source>
        <dbReference type="ARBA" id="ARBA00023136"/>
    </source>
</evidence>
<keyword evidence="7 8" id="KW-0472">Membrane</keyword>
<sequence>MDFGMPIGAGIAFGLGALGAGIAMSRIGAAGAGTVAEKPELFGYMLILLAIPETLAIFGFVIAAMILIM</sequence>
<evidence type="ECO:0000259" key="9">
    <source>
        <dbReference type="Pfam" id="PF00137"/>
    </source>
</evidence>
<evidence type="ECO:0000256" key="4">
    <source>
        <dbReference type="ARBA" id="ARBA00022692"/>
    </source>
</evidence>
<proteinExistence type="inferred from homology"/>
<reference evidence="10 11" key="1">
    <citation type="submission" date="2019-08" db="EMBL/GenBank/DDBJ databases">
        <authorList>
            <person name="Chen S.-C."/>
            <person name="Lai M.-C."/>
            <person name="You Y.-T."/>
        </authorList>
    </citation>
    <scope>NUCLEOTIDE SEQUENCE [LARGE SCALE GENOMIC DNA]</scope>
    <source>
        <strain evidence="10 11">P2F9704a</strain>
    </source>
</reference>
<dbReference type="CDD" id="cd18181">
    <property type="entry name" value="ATP-synt_Vo_Ao_c_TtATPase_like"/>
    <property type="match status" value="1"/>
</dbReference>
<feature type="transmembrane region" description="Helical" evidence="8">
    <location>
        <begin position="42"/>
        <end position="68"/>
    </location>
</feature>
<gene>
    <name evidence="10" type="ORF">FTO68_08685</name>
</gene>
<name>A0ABD4TJE2_9EURY</name>
<evidence type="ECO:0000256" key="8">
    <source>
        <dbReference type="SAM" id="Phobius"/>
    </source>
</evidence>
<protein>
    <submittedName>
        <fullName evidence="10">ATPase</fullName>
    </submittedName>
</protein>
<dbReference type="EMBL" id="VOTZ01000018">
    <property type="protein sequence ID" value="MCQ1539053.1"/>
    <property type="molecule type" value="Genomic_DNA"/>
</dbReference>
<keyword evidence="11" id="KW-1185">Reference proteome</keyword>
<evidence type="ECO:0000256" key="5">
    <source>
        <dbReference type="ARBA" id="ARBA00022989"/>
    </source>
</evidence>
<dbReference type="SUPFAM" id="SSF81333">
    <property type="entry name" value="F1F0 ATP synthase subunit C"/>
    <property type="match status" value="1"/>
</dbReference>